<sequence length="623" mass="65723">MLLTIRSKVRFAGLFMAMLCTLGPVAGLLVAGALSQAMEDSAAGASIMRSHMEADMMHDALRSDVLAALLAAQQGRQDQMPAIQTVLDEHSETFRAAIRRNQETAVDPDMVEALHTVDAPLEQYIVAAHALVDLAGRDGAAAEAALPGFTAVFTELEGRMAAVSERIEGALAASKARADFLAVAGMVVMAGVILLGVVMSLVMMRVSVRAVTAPIGVLDDEMAALAEGRTDVVLTSADRADELGAVGRSVVALQALIVERALKEARQQDHARAESAERDRAEAAAREEQRQRTEEAQQAAARQQALVVNAMAEGMDHLMRGDLTHRITEAFPHGYEKLRDDFNAALQGLEQTLASVDANAVAIRTGAGEVAQAADDLSRRTEQQAASLEETAAALEEITATVHRSAEGARAAADAVGETRKETETSGRVVGEAVSAMDAIHAASNQMSQIISVIDEIAFQTNLLALNAGVEAARAGDAGRGFAVVASEVRALAQRSAEAAKEINTLISDSGRQVTLGVDRVREAGSTLDRIARRVADVGALITEMAAASAEQSTALREVNTAIGQMDQVTQQNAAMVEETTAASHALAQETETLSRSVGRFRLSDRGGQRSNRLRSSMPQVAA</sequence>
<dbReference type="AlphaFoldDB" id="D9QFQ7"/>
<dbReference type="SMART" id="SM00304">
    <property type="entry name" value="HAMP"/>
    <property type="match status" value="2"/>
</dbReference>
<feature type="domain" description="HAMP" evidence="9">
    <location>
        <begin position="209"/>
        <end position="262"/>
    </location>
</feature>
<reference evidence="11" key="1">
    <citation type="journal article" date="2011" name="J. Bacteriol.">
        <title>Genome sequences of eight morphologically diverse alphaproteobacteria.</title>
        <authorList>
            <consortium name="US DOE Joint Genome Institute"/>
            <person name="Brown P.J."/>
            <person name="Kysela D.T."/>
            <person name="Buechlein A."/>
            <person name="Hemmerich C."/>
            <person name="Brun Y.V."/>
        </authorList>
    </citation>
    <scope>NUCLEOTIDE SEQUENCE [LARGE SCALE GENOMIC DNA]</scope>
    <source>
        <strain evidence="11">ATCC 15264 / DSM 4735 / LMG 14903 / NBRC 16000 / CB 81</strain>
    </source>
</reference>
<evidence type="ECO:0000256" key="2">
    <source>
        <dbReference type="ARBA" id="ARBA00022500"/>
    </source>
</evidence>
<dbReference type="InterPro" id="IPR004089">
    <property type="entry name" value="MCPsignal_dom"/>
</dbReference>
<keyword evidence="2" id="KW-0145">Chemotaxis</keyword>
<evidence type="ECO:0000256" key="7">
    <source>
        <dbReference type="SAM" id="Phobius"/>
    </source>
</evidence>
<keyword evidence="7" id="KW-0812">Transmembrane</keyword>
<organism evidence="10 11">
    <name type="scientific">Brevundimonas subvibrioides (strain ATCC 15264 / DSM 4735 / LMG 14903 / NBRC 16000 / CB 81)</name>
    <name type="common">Caulobacter subvibrioides</name>
    <dbReference type="NCBI Taxonomy" id="633149"/>
    <lineage>
        <taxon>Bacteria</taxon>
        <taxon>Pseudomonadati</taxon>
        <taxon>Pseudomonadota</taxon>
        <taxon>Alphaproteobacteria</taxon>
        <taxon>Caulobacterales</taxon>
        <taxon>Caulobacteraceae</taxon>
        <taxon>Brevundimonas</taxon>
    </lineage>
</organism>
<dbReference type="GO" id="GO:0016020">
    <property type="term" value="C:membrane"/>
    <property type="evidence" value="ECO:0007669"/>
    <property type="project" value="UniProtKB-SubCell"/>
</dbReference>
<dbReference type="Pfam" id="PF00672">
    <property type="entry name" value="HAMP"/>
    <property type="match status" value="1"/>
</dbReference>
<keyword evidence="7" id="KW-0472">Membrane</keyword>
<feature type="domain" description="HAMP" evidence="9">
    <location>
        <begin position="302"/>
        <end position="354"/>
    </location>
</feature>
<feature type="domain" description="Methyl-accepting transducer" evidence="8">
    <location>
        <begin position="359"/>
        <end position="588"/>
    </location>
</feature>
<dbReference type="Proteomes" id="UP000002696">
    <property type="component" value="Chromosome"/>
</dbReference>
<keyword evidence="4" id="KW-0807">Transducer</keyword>
<dbReference type="Gene3D" id="6.10.340.10">
    <property type="match status" value="1"/>
</dbReference>
<evidence type="ECO:0000256" key="1">
    <source>
        <dbReference type="ARBA" id="ARBA00004370"/>
    </source>
</evidence>
<dbReference type="BioCyc" id="BSUB633149:G1GM8-1304-MONOMER"/>
<feature type="coiled-coil region" evidence="5">
    <location>
        <begin position="371"/>
        <end position="398"/>
    </location>
</feature>
<dbReference type="STRING" id="633149.Bresu_1309"/>
<dbReference type="InParanoid" id="D9QFQ7"/>
<dbReference type="CDD" id="cd11386">
    <property type="entry name" value="MCP_signal"/>
    <property type="match status" value="1"/>
</dbReference>
<dbReference type="FunFam" id="1.10.287.950:FF:000001">
    <property type="entry name" value="Methyl-accepting chemotaxis sensory transducer"/>
    <property type="match status" value="1"/>
</dbReference>
<dbReference type="PANTHER" id="PTHR43531">
    <property type="entry name" value="PROTEIN ICFG"/>
    <property type="match status" value="1"/>
</dbReference>
<dbReference type="GO" id="GO:0006935">
    <property type="term" value="P:chemotaxis"/>
    <property type="evidence" value="ECO:0007669"/>
    <property type="project" value="UniProtKB-KW"/>
</dbReference>
<evidence type="ECO:0000256" key="4">
    <source>
        <dbReference type="PROSITE-ProRule" id="PRU00284"/>
    </source>
</evidence>
<dbReference type="SMART" id="SM00283">
    <property type="entry name" value="MA"/>
    <property type="match status" value="1"/>
</dbReference>
<evidence type="ECO:0000256" key="6">
    <source>
        <dbReference type="SAM" id="MobiDB-lite"/>
    </source>
</evidence>
<evidence type="ECO:0000259" key="8">
    <source>
        <dbReference type="PROSITE" id="PS50111"/>
    </source>
</evidence>
<accession>D9QFQ7</accession>
<protein>
    <submittedName>
        <fullName evidence="10">Methyl-accepting chemotaxis sensory transducer</fullName>
    </submittedName>
</protein>
<feature type="transmembrane region" description="Helical" evidence="7">
    <location>
        <begin position="180"/>
        <end position="202"/>
    </location>
</feature>
<dbReference type="RefSeq" id="WP_013268724.1">
    <property type="nucleotide sequence ID" value="NC_014375.1"/>
</dbReference>
<dbReference type="GO" id="GO:0007165">
    <property type="term" value="P:signal transduction"/>
    <property type="evidence" value="ECO:0007669"/>
    <property type="project" value="UniProtKB-KW"/>
</dbReference>
<feature type="compositionally biased region" description="Polar residues" evidence="6">
    <location>
        <begin position="609"/>
        <end position="623"/>
    </location>
</feature>
<evidence type="ECO:0000259" key="9">
    <source>
        <dbReference type="PROSITE" id="PS50885"/>
    </source>
</evidence>
<feature type="compositionally biased region" description="Basic and acidic residues" evidence="6">
    <location>
        <begin position="267"/>
        <end position="295"/>
    </location>
</feature>
<evidence type="ECO:0000256" key="3">
    <source>
        <dbReference type="ARBA" id="ARBA00029447"/>
    </source>
</evidence>
<proteinExistence type="inferred from homology"/>
<name>D9QFQ7_BRESC</name>
<keyword evidence="11" id="KW-1185">Reference proteome</keyword>
<dbReference type="SUPFAM" id="SSF58104">
    <property type="entry name" value="Methyl-accepting chemotaxis protein (MCP) signaling domain"/>
    <property type="match status" value="1"/>
</dbReference>
<dbReference type="GO" id="GO:0004888">
    <property type="term" value="F:transmembrane signaling receptor activity"/>
    <property type="evidence" value="ECO:0007669"/>
    <property type="project" value="InterPro"/>
</dbReference>
<comment type="similarity">
    <text evidence="3">Belongs to the methyl-accepting chemotaxis (MCP) protein family.</text>
</comment>
<dbReference type="PROSITE" id="PS50885">
    <property type="entry name" value="HAMP"/>
    <property type="match status" value="2"/>
</dbReference>
<feature type="region of interest" description="Disordered" evidence="6">
    <location>
        <begin position="267"/>
        <end position="301"/>
    </location>
</feature>
<dbReference type="HOGENOM" id="CLU_000445_107_20_5"/>
<dbReference type="eggNOG" id="COG0840">
    <property type="taxonomic scope" value="Bacteria"/>
</dbReference>
<evidence type="ECO:0000313" key="11">
    <source>
        <dbReference type="Proteomes" id="UP000002696"/>
    </source>
</evidence>
<comment type="subcellular location">
    <subcellularLocation>
        <location evidence="1">Membrane</location>
    </subcellularLocation>
</comment>
<feature type="region of interest" description="Disordered" evidence="6">
    <location>
        <begin position="598"/>
        <end position="623"/>
    </location>
</feature>
<dbReference type="PANTHER" id="PTHR43531:SF11">
    <property type="entry name" value="METHYL-ACCEPTING CHEMOTAXIS PROTEIN 3"/>
    <property type="match status" value="1"/>
</dbReference>
<evidence type="ECO:0000313" key="10">
    <source>
        <dbReference type="EMBL" id="ADL00621.1"/>
    </source>
</evidence>
<gene>
    <name evidence="10" type="ordered locus">Bresu_1309</name>
</gene>
<dbReference type="InterPro" id="IPR051310">
    <property type="entry name" value="MCP_chemotaxis"/>
</dbReference>
<dbReference type="Pfam" id="PF00015">
    <property type="entry name" value="MCPsignal"/>
    <property type="match status" value="1"/>
</dbReference>
<dbReference type="InterPro" id="IPR003660">
    <property type="entry name" value="HAMP_dom"/>
</dbReference>
<dbReference type="FunCoup" id="D9QFQ7">
    <property type="interactions" value="195"/>
</dbReference>
<dbReference type="Gene3D" id="1.10.287.950">
    <property type="entry name" value="Methyl-accepting chemotaxis protein"/>
    <property type="match status" value="1"/>
</dbReference>
<dbReference type="PRINTS" id="PR00260">
    <property type="entry name" value="CHEMTRNSDUCR"/>
</dbReference>
<evidence type="ECO:0000256" key="5">
    <source>
        <dbReference type="SAM" id="Coils"/>
    </source>
</evidence>
<dbReference type="OrthoDB" id="7168157at2"/>
<keyword evidence="7" id="KW-1133">Transmembrane helix</keyword>
<dbReference type="KEGG" id="bsb:Bresu_1309"/>
<dbReference type="PROSITE" id="PS50111">
    <property type="entry name" value="CHEMOTAXIS_TRANSDUC_2"/>
    <property type="match status" value="1"/>
</dbReference>
<dbReference type="EMBL" id="CP002102">
    <property type="protein sequence ID" value="ADL00621.1"/>
    <property type="molecule type" value="Genomic_DNA"/>
</dbReference>
<keyword evidence="5" id="KW-0175">Coiled coil</keyword>
<dbReference type="InterPro" id="IPR004090">
    <property type="entry name" value="Chemotax_Me-accpt_rcpt"/>
</dbReference>